<gene>
    <name evidence="1" type="ORF">HW115_14415</name>
</gene>
<sequence length="267" mass="30758">MPSTPDSYTHPEWSAGLIDAGYASFDDWWNAEQNLVEVGNFRGPDANTSWSHVSRIELPDGRTVYLKRQQNHFPNNTLLKLRRICTFEIEYQNYLKLQEAGVPTMKIIHFATRKVNGDKQCIIVSEELKGMSPVDTLIKSFEATQWPSRKDRLAMLQAVVKVVKTMHRAGLIHNALYGRHIYLNIPIVEGRPQLPESYNACLIDLERTKSPGPKSPKLIKNDLEKMFRRIRQWPARDCLWFLKQYLGIDKLTPEAKAIARKIAATRK</sequence>
<dbReference type="EMBL" id="JACBAZ010000006">
    <property type="protein sequence ID" value="NWK56813.1"/>
    <property type="molecule type" value="Genomic_DNA"/>
</dbReference>
<proteinExistence type="predicted"/>
<accession>A0A851GH04</accession>
<dbReference type="SUPFAM" id="SSF56112">
    <property type="entry name" value="Protein kinase-like (PK-like)"/>
    <property type="match status" value="1"/>
</dbReference>
<keyword evidence="2" id="KW-1185">Reference proteome</keyword>
<comment type="caution">
    <text evidence="1">The sequence shown here is derived from an EMBL/GenBank/DDBJ whole genome shotgun (WGS) entry which is preliminary data.</text>
</comment>
<evidence type="ECO:0000313" key="2">
    <source>
        <dbReference type="Proteomes" id="UP000557872"/>
    </source>
</evidence>
<evidence type="ECO:0008006" key="3">
    <source>
        <dbReference type="Google" id="ProtNLM"/>
    </source>
</evidence>
<dbReference type="InterPro" id="IPR011009">
    <property type="entry name" value="Kinase-like_dom_sf"/>
</dbReference>
<organism evidence="1 2">
    <name type="scientific">Oceaniferula marina</name>
    <dbReference type="NCBI Taxonomy" id="2748318"/>
    <lineage>
        <taxon>Bacteria</taxon>
        <taxon>Pseudomonadati</taxon>
        <taxon>Verrucomicrobiota</taxon>
        <taxon>Verrucomicrobiia</taxon>
        <taxon>Verrucomicrobiales</taxon>
        <taxon>Verrucomicrobiaceae</taxon>
        <taxon>Oceaniferula</taxon>
    </lineage>
</organism>
<name>A0A851GH04_9BACT</name>
<evidence type="ECO:0000313" key="1">
    <source>
        <dbReference type="EMBL" id="NWK56813.1"/>
    </source>
</evidence>
<dbReference type="RefSeq" id="WP_178933624.1">
    <property type="nucleotide sequence ID" value="NZ_JACBAZ010000006.1"/>
</dbReference>
<dbReference type="Pfam" id="PF06293">
    <property type="entry name" value="Kdo"/>
    <property type="match status" value="1"/>
</dbReference>
<protein>
    <recommendedName>
        <fullName evidence="3">Lipopolysaccharide kinase</fullName>
    </recommendedName>
</protein>
<dbReference type="Proteomes" id="UP000557872">
    <property type="component" value="Unassembled WGS sequence"/>
</dbReference>
<reference evidence="1 2" key="1">
    <citation type="submission" date="2020-07" db="EMBL/GenBank/DDBJ databases">
        <title>Roseicoccus Jingziensis gen. nov., sp. nov., isolated from coastal seawater.</title>
        <authorList>
            <person name="Feng X."/>
        </authorList>
    </citation>
    <scope>NUCLEOTIDE SEQUENCE [LARGE SCALE GENOMIC DNA]</scope>
    <source>
        <strain evidence="1 2">N1E253</strain>
    </source>
</reference>
<dbReference type="AlphaFoldDB" id="A0A851GH04"/>